<evidence type="ECO:0000256" key="18">
    <source>
        <dbReference type="HAMAP-Rule" id="MF_01631"/>
    </source>
</evidence>
<feature type="binding site" evidence="18">
    <location>
        <position position="137"/>
    </location>
    <ligand>
        <name>UDP-N-acetyl-alpha-D-glucosamine</name>
        <dbReference type="ChEBI" id="CHEBI:57705"/>
    </ligand>
</feature>
<evidence type="ECO:0000256" key="15">
    <source>
        <dbReference type="ARBA" id="ARBA00048247"/>
    </source>
</evidence>
<evidence type="ECO:0000256" key="5">
    <source>
        <dbReference type="ARBA" id="ARBA00022679"/>
    </source>
</evidence>
<dbReference type="CDD" id="cd02540">
    <property type="entry name" value="GT2_GlmU_N_bac"/>
    <property type="match status" value="1"/>
</dbReference>
<dbReference type="GO" id="GO:0019134">
    <property type="term" value="F:glucosamine-1-phosphate N-acetyltransferase activity"/>
    <property type="evidence" value="ECO:0007669"/>
    <property type="project" value="UniProtKB-UniRule"/>
</dbReference>
<feature type="region of interest" description="Disordered" evidence="19">
    <location>
        <begin position="448"/>
        <end position="473"/>
    </location>
</feature>
<feature type="binding site" evidence="18">
    <location>
        <position position="22"/>
    </location>
    <ligand>
        <name>UDP-N-acetyl-alpha-D-glucosamine</name>
        <dbReference type="ChEBI" id="CHEBI:57705"/>
    </ligand>
</feature>
<feature type="region of interest" description="Linker" evidence="18">
    <location>
        <begin position="228"/>
        <end position="248"/>
    </location>
</feature>
<keyword evidence="4 18" id="KW-0963">Cytoplasm</keyword>
<dbReference type="Gene3D" id="2.160.10.10">
    <property type="entry name" value="Hexapeptide repeat proteins"/>
    <property type="match status" value="1"/>
</dbReference>
<dbReference type="UniPathway" id="UPA00113">
    <property type="reaction ID" value="UER00532"/>
</dbReference>
<comment type="subcellular location">
    <subcellularLocation>
        <location evidence="1 18">Cytoplasm</location>
    </subcellularLocation>
</comment>
<feature type="binding site" evidence="18">
    <location>
        <position position="225"/>
    </location>
    <ligand>
        <name>Mg(2+)</name>
        <dbReference type="ChEBI" id="CHEBI:18420"/>
    </ligand>
</feature>
<keyword evidence="6 18" id="KW-0548">Nucleotidyltransferase</keyword>
<dbReference type="GO" id="GO:0016020">
    <property type="term" value="C:membrane"/>
    <property type="evidence" value="ECO:0007669"/>
    <property type="project" value="GOC"/>
</dbReference>
<accession>A0A177NLT3</accession>
<dbReference type="GO" id="GO:0009245">
    <property type="term" value="P:lipid A biosynthetic process"/>
    <property type="evidence" value="ECO:0007669"/>
    <property type="project" value="UniProtKB-UniRule"/>
</dbReference>
<feature type="binding site" evidence="18">
    <location>
        <begin position="78"/>
        <end position="79"/>
    </location>
    <ligand>
        <name>UDP-N-acetyl-alpha-D-glucosamine</name>
        <dbReference type="ChEBI" id="CHEBI:57705"/>
    </ligand>
</feature>
<feature type="region of interest" description="Pyrophosphorylase" evidence="18">
    <location>
        <begin position="1"/>
        <end position="227"/>
    </location>
</feature>
<evidence type="ECO:0000256" key="14">
    <source>
        <dbReference type="ARBA" id="ARBA00023316"/>
    </source>
</evidence>
<comment type="catalytic activity">
    <reaction evidence="15 18">
        <text>alpha-D-glucosamine 1-phosphate + acetyl-CoA = N-acetyl-alpha-D-glucosamine 1-phosphate + CoA + H(+)</text>
        <dbReference type="Rhea" id="RHEA:13725"/>
        <dbReference type="ChEBI" id="CHEBI:15378"/>
        <dbReference type="ChEBI" id="CHEBI:57287"/>
        <dbReference type="ChEBI" id="CHEBI:57288"/>
        <dbReference type="ChEBI" id="CHEBI:57776"/>
        <dbReference type="ChEBI" id="CHEBI:58516"/>
        <dbReference type="EC" id="2.3.1.157"/>
    </reaction>
</comment>
<dbReference type="RefSeq" id="WP_064028287.1">
    <property type="nucleotide sequence ID" value="NZ_LUUK01000163.1"/>
</dbReference>
<dbReference type="Pfam" id="PF12804">
    <property type="entry name" value="NTP_transf_3"/>
    <property type="match status" value="1"/>
</dbReference>
<dbReference type="SUPFAM" id="SSF51161">
    <property type="entry name" value="Trimeric LpxA-like enzymes"/>
    <property type="match status" value="1"/>
</dbReference>
<dbReference type="AlphaFoldDB" id="A0A177NLT3"/>
<evidence type="ECO:0000256" key="10">
    <source>
        <dbReference type="ARBA" id="ARBA00022960"/>
    </source>
</evidence>
<comment type="function">
    <text evidence="17 18">Catalyzes the last two sequential reactions in the de novo biosynthetic pathway for UDP-N-acetylglucosamine (UDP-GlcNAc). The C-terminal domain catalyzes the transfer of acetyl group from acetyl coenzyme A to glucosamine-1-phosphate (GlcN-1-P) to produce N-acetylglucosamine-1-phosphate (GlcNAc-1-P), which is converted into UDP-GlcNAc by the transfer of uridine 5-monophosphate (from uridine 5-triphosphate), a reaction catalyzed by the N-terminal domain.</text>
</comment>
<dbReference type="EMBL" id="LUUK01000163">
    <property type="protein sequence ID" value="OAI18987.1"/>
    <property type="molecule type" value="Genomic_DNA"/>
</dbReference>
<evidence type="ECO:0000256" key="8">
    <source>
        <dbReference type="ARBA" id="ARBA00022737"/>
    </source>
</evidence>
<evidence type="ECO:0000256" key="13">
    <source>
        <dbReference type="ARBA" id="ARBA00023315"/>
    </source>
</evidence>
<feature type="binding site" evidence="18">
    <location>
        <position position="102"/>
    </location>
    <ligand>
        <name>Mg(2+)</name>
        <dbReference type="ChEBI" id="CHEBI:18420"/>
    </ligand>
</feature>
<feature type="binding site" evidence="18">
    <location>
        <position position="422"/>
    </location>
    <ligand>
        <name>acetyl-CoA</name>
        <dbReference type="ChEBI" id="CHEBI:57288"/>
    </ligand>
</feature>
<comment type="pathway">
    <text evidence="18">Nucleotide-sugar biosynthesis; UDP-N-acetyl-alpha-D-glucosamine biosynthesis; N-acetyl-alpha-D-glucosamine 1-phosphate from alpha-D-glucosamine 6-phosphate (route II): step 2/2.</text>
</comment>
<dbReference type="GO" id="GO:0008360">
    <property type="term" value="P:regulation of cell shape"/>
    <property type="evidence" value="ECO:0007669"/>
    <property type="project" value="UniProtKB-KW"/>
</dbReference>
<gene>
    <name evidence="18 22" type="primary">glmU</name>
    <name evidence="22" type="ORF">A1355_05045</name>
</gene>
<keyword evidence="23" id="KW-1185">Reference proteome</keyword>
<keyword evidence="8 18" id="KW-0677">Repeat</keyword>
<dbReference type="GO" id="GO:0009252">
    <property type="term" value="P:peptidoglycan biosynthetic process"/>
    <property type="evidence" value="ECO:0007669"/>
    <property type="project" value="UniProtKB-UniRule"/>
</dbReference>
<feature type="compositionally biased region" description="Polar residues" evidence="19">
    <location>
        <begin position="462"/>
        <end position="473"/>
    </location>
</feature>
<dbReference type="HAMAP" id="MF_01631">
    <property type="entry name" value="GlmU"/>
    <property type="match status" value="1"/>
</dbReference>
<dbReference type="CDD" id="cd03353">
    <property type="entry name" value="LbH_GlmU_C"/>
    <property type="match status" value="1"/>
</dbReference>
<dbReference type="InterPro" id="IPR038009">
    <property type="entry name" value="GlmU_C_LbH"/>
</dbReference>
<dbReference type="GO" id="GO:0003977">
    <property type="term" value="F:UDP-N-acetylglucosamine diphosphorylase activity"/>
    <property type="evidence" value="ECO:0007669"/>
    <property type="project" value="UniProtKB-UniRule"/>
</dbReference>
<dbReference type="OrthoDB" id="9775031at2"/>
<dbReference type="PANTHER" id="PTHR43584:SF3">
    <property type="entry name" value="BIFUNCTIONAL PROTEIN GLMU"/>
    <property type="match status" value="1"/>
</dbReference>
<feature type="domain" description="Mannose-1-phosphate guanyltransferase C-terminal" evidence="21">
    <location>
        <begin position="284"/>
        <end position="352"/>
    </location>
</feature>
<comment type="pathway">
    <text evidence="18">Nucleotide-sugar biosynthesis; UDP-N-acetyl-alpha-D-glucosamine biosynthesis; UDP-N-acetyl-alpha-D-glucosamine from N-acetyl-alpha-D-glucosamine 1-phosphate: step 1/1.</text>
</comment>
<comment type="catalytic activity">
    <reaction evidence="16 18">
        <text>N-acetyl-alpha-D-glucosamine 1-phosphate + UTP + H(+) = UDP-N-acetyl-alpha-D-glucosamine + diphosphate</text>
        <dbReference type="Rhea" id="RHEA:13509"/>
        <dbReference type="ChEBI" id="CHEBI:15378"/>
        <dbReference type="ChEBI" id="CHEBI:33019"/>
        <dbReference type="ChEBI" id="CHEBI:46398"/>
        <dbReference type="ChEBI" id="CHEBI:57705"/>
        <dbReference type="ChEBI" id="CHEBI:57776"/>
        <dbReference type="EC" id="2.7.7.23"/>
    </reaction>
</comment>
<name>A0A177NLT3_9GAMM</name>
<dbReference type="InterPro" id="IPR050065">
    <property type="entry name" value="GlmU-like"/>
</dbReference>
<feature type="binding site" evidence="18">
    <location>
        <position position="376"/>
    </location>
    <ligand>
        <name>UDP-N-acetyl-alpha-D-glucosamine</name>
        <dbReference type="ChEBI" id="CHEBI:57705"/>
    </ligand>
</feature>
<feature type="binding site" evidence="18">
    <location>
        <begin position="8"/>
        <end position="11"/>
    </location>
    <ligand>
        <name>UDP-N-acetyl-alpha-D-glucosamine</name>
        <dbReference type="ChEBI" id="CHEBI:57705"/>
    </ligand>
</feature>
<dbReference type="InterPro" id="IPR025877">
    <property type="entry name" value="MobA-like_NTP_Trfase"/>
</dbReference>
<protein>
    <recommendedName>
        <fullName evidence="18">Bifunctional protein GlmU</fullName>
    </recommendedName>
    <domain>
        <recommendedName>
            <fullName evidence="18">UDP-N-acetylglucosamine pyrophosphorylase</fullName>
            <ecNumber evidence="18">2.7.7.23</ecNumber>
        </recommendedName>
        <alternativeName>
            <fullName evidence="18">N-acetylglucosamine-1-phosphate uridyltransferase</fullName>
        </alternativeName>
    </domain>
    <domain>
        <recommendedName>
            <fullName evidence="18">Glucosamine-1-phosphate N-acetyltransferase</fullName>
            <ecNumber evidence="18">2.3.1.157</ecNumber>
        </recommendedName>
    </domain>
</protein>
<evidence type="ECO:0000256" key="3">
    <source>
        <dbReference type="ARBA" id="ARBA00007947"/>
    </source>
</evidence>
<keyword evidence="13 18" id="KW-0012">Acyltransferase</keyword>
<sequence length="473" mass="51079">MSIKTIILAAGQGTRMRSARPKVLHEIANRALLEHVYLTSRGLEDNQIFIVYGHGGEAVKQTLSALDATWIEQKQQLGTGHAVQQAIDHVEDGDTVLILYGDVPLLKTQTIQTLLRKASLTSLALLTVTLDDPTGYGRIVRDKDHAVIKIVEQKDANEAEAQINEGNTGILACKGSQLKQWLARLSNNNAQNEYYLTDIIEMAVDDGLTIETSQAASADEVLGVNNRAQLAHLERVYQREQAQALMEKGVTLRDPARLDVRGVFAELGQDIDIDINVIFEGVNRIASNVKIGAHCVIKNATIGEGVEILPNSVIEDAEVGAGSRIGPFARLRPQTRLAEQVHIGNFVEIKKADVGVGSKINHLSYIGDSEIGSKVNVGAGTITCNYDGVNKFKTVIEDGAFIGSDSQLVAPVRIGKNATIGAGSTITKDTPAEQLTLSRVKQVSIAGWQRPVKQAGPETDSAPHSQQSSRPEK</sequence>
<feature type="binding site" evidence="18">
    <location>
        <position position="350"/>
    </location>
    <ligand>
        <name>UDP-N-acetyl-alpha-D-glucosamine</name>
        <dbReference type="ChEBI" id="CHEBI:57705"/>
    </ligand>
</feature>
<keyword evidence="7 18" id="KW-0479">Metal-binding</keyword>
<feature type="binding site" evidence="18">
    <location>
        <position position="439"/>
    </location>
    <ligand>
        <name>acetyl-CoA</name>
        <dbReference type="ChEBI" id="CHEBI:57288"/>
    </ligand>
</feature>
<keyword evidence="9 18" id="KW-0460">Magnesium</keyword>
<dbReference type="STRING" id="702114.A1355_05045"/>
<comment type="cofactor">
    <cofactor evidence="18">
        <name>Mg(2+)</name>
        <dbReference type="ChEBI" id="CHEBI:18420"/>
    </cofactor>
    <text evidence="18">Binds 1 Mg(2+) ion per subunit.</text>
</comment>
<dbReference type="Gene3D" id="3.90.550.10">
    <property type="entry name" value="Spore Coat Polysaccharide Biosynthesis Protein SpsA, Chain A"/>
    <property type="match status" value="1"/>
</dbReference>
<keyword evidence="5 18" id="KW-0808">Transferase</keyword>
<evidence type="ECO:0000313" key="22">
    <source>
        <dbReference type="EMBL" id="OAI18987.1"/>
    </source>
</evidence>
<feature type="binding site" evidence="18">
    <location>
        <position position="167"/>
    </location>
    <ligand>
        <name>UDP-N-acetyl-alpha-D-glucosamine</name>
        <dbReference type="ChEBI" id="CHEBI:57705"/>
    </ligand>
</feature>
<comment type="subunit">
    <text evidence="18">Homotrimer.</text>
</comment>
<comment type="pathway">
    <text evidence="18">Bacterial outer membrane biogenesis; LPS lipid A biosynthesis.</text>
</comment>
<dbReference type="InterPro" id="IPR005882">
    <property type="entry name" value="Bifunctional_GlmU"/>
</dbReference>
<evidence type="ECO:0000256" key="16">
    <source>
        <dbReference type="ARBA" id="ARBA00048493"/>
    </source>
</evidence>
<feature type="binding site" evidence="18">
    <location>
        <position position="152"/>
    </location>
    <ligand>
        <name>UDP-N-acetyl-alpha-D-glucosamine</name>
        <dbReference type="ChEBI" id="CHEBI:57705"/>
    </ligand>
</feature>
<feature type="binding site" evidence="18">
    <location>
        <position position="365"/>
    </location>
    <ligand>
        <name>UDP-N-acetyl-alpha-D-glucosamine</name>
        <dbReference type="ChEBI" id="CHEBI:57705"/>
    </ligand>
</feature>
<dbReference type="InterPro" id="IPR029044">
    <property type="entry name" value="Nucleotide-diphossugar_trans"/>
</dbReference>
<dbReference type="InterPro" id="IPR056729">
    <property type="entry name" value="GMPPB_C"/>
</dbReference>
<dbReference type="GO" id="GO:0000287">
    <property type="term" value="F:magnesium ion binding"/>
    <property type="evidence" value="ECO:0007669"/>
    <property type="project" value="UniProtKB-UniRule"/>
</dbReference>
<feature type="active site" description="Proton acceptor" evidence="18">
    <location>
        <position position="362"/>
    </location>
</feature>
<feature type="binding site" evidence="18">
    <location>
        <begin position="385"/>
        <end position="386"/>
    </location>
    <ligand>
        <name>acetyl-CoA</name>
        <dbReference type="ChEBI" id="CHEBI:57288"/>
    </ligand>
</feature>
<evidence type="ECO:0000256" key="2">
    <source>
        <dbReference type="ARBA" id="ARBA00007707"/>
    </source>
</evidence>
<feature type="binding site" evidence="18">
    <location>
        <position position="73"/>
    </location>
    <ligand>
        <name>UDP-N-acetyl-alpha-D-glucosamine</name>
        <dbReference type="ChEBI" id="CHEBI:57705"/>
    </ligand>
</feature>
<dbReference type="Pfam" id="PF25087">
    <property type="entry name" value="GMPPB_C"/>
    <property type="match status" value="1"/>
</dbReference>
<evidence type="ECO:0000256" key="19">
    <source>
        <dbReference type="SAM" id="MobiDB-lite"/>
    </source>
</evidence>
<feature type="binding site" evidence="18">
    <location>
        <position position="332"/>
    </location>
    <ligand>
        <name>UDP-N-acetyl-alpha-D-glucosamine</name>
        <dbReference type="ChEBI" id="CHEBI:57705"/>
    </ligand>
</feature>
<dbReference type="SUPFAM" id="SSF53448">
    <property type="entry name" value="Nucleotide-diphospho-sugar transferases"/>
    <property type="match status" value="1"/>
</dbReference>
<keyword evidence="10 18" id="KW-0133">Cell shape</keyword>
<evidence type="ECO:0000256" key="11">
    <source>
        <dbReference type="ARBA" id="ARBA00022984"/>
    </source>
</evidence>
<comment type="similarity">
    <text evidence="2 18">In the C-terminal section; belongs to the transferase hexapeptide repeat family.</text>
</comment>
<dbReference type="PANTHER" id="PTHR43584">
    <property type="entry name" value="NUCLEOTIDYL TRANSFERASE"/>
    <property type="match status" value="1"/>
</dbReference>
<dbReference type="InterPro" id="IPR001451">
    <property type="entry name" value="Hexapep"/>
</dbReference>
<dbReference type="InterPro" id="IPR011004">
    <property type="entry name" value="Trimer_LpxA-like_sf"/>
</dbReference>
<evidence type="ECO:0000256" key="12">
    <source>
        <dbReference type="ARBA" id="ARBA00023268"/>
    </source>
</evidence>
<keyword evidence="11 18" id="KW-0573">Peptidoglycan synthesis</keyword>
<dbReference type="UniPathway" id="UPA00973"/>
<dbReference type="NCBIfam" id="TIGR01173">
    <property type="entry name" value="glmU"/>
    <property type="match status" value="1"/>
</dbReference>
<feature type="binding site" evidence="18">
    <location>
        <begin position="100"/>
        <end position="102"/>
    </location>
    <ligand>
        <name>UDP-N-acetyl-alpha-D-glucosamine</name>
        <dbReference type="ChEBI" id="CHEBI:57705"/>
    </ligand>
</feature>
<feature type="binding site" evidence="18">
    <location>
        <position position="225"/>
    </location>
    <ligand>
        <name>UDP-N-acetyl-alpha-D-glucosamine</name>
        <dbReference type="ChEBI" id="CHEBI:57705"/>
    </ligand>
</feature>
<dbReference type="Proteomes" id="UP000077628">
    <property type="component" value="Unassembled WGS sequence"/>
</dbReference>
<evidence type="ECO:0000256" key="7">
    <source>
        <dbReference type="ARBA" id="ARBA00022723"/>
    </source>
</evidence>
<dbReference type="EC" id="2.3.1.157" evidence="18"/>
<feature type="region of interest" description="N-acetyltransferase" evidence="18">
    <location>
        <begin position="249"/>
        <end position="473"/>
    </location>
</feature>
<comment type="caution">
    <text evidence="22">The sequence shown here is derived from an EMBL/GenBank/DDBJ whole genome shotgun (WGS) entry which is preliminary data.</text>
</comment>
<evidence type="ECO:0000256" key="17">
    <source>
        <dbReference type="ARBA" id="ARBA00049628"/>
    </source>
</evidence>
<feature type="domain" description="MobA-like NTP transferase" evidence="20">
    <location>
        <begin position="6"/>
        <end position="119"/>
    </location>
</feature>
<evidence type="ECO:0000256" key="4">
    <source>
        <dbReference type="ARBA" id="ARBA00022490"/>
    </source>
</evidence>
<evidence type="ECO:0000256" key="1">
    <source>
        <dbReference type="ARBA" id="ARBA00004496"/>
    </source>
</evidence>
<reference evidence="23" key="1">
    <citation type="submission" date="2016-03" db="EMBL/GenBank/DDBJ databases">
        <authorList>
            <person name="Heylen K."/>
            <person name="De Vos P."/>
            <person name="Vekeman B."/>
        </authorList>
    </citation>
    <scope>NUCLEOTIDE SEQUENCE [LARGE SCALE GENOMIC DNA]</scope>
    <source>
        <strain evidence="23">R-45383</strain>
    </source>
</reference>
<dbReference type="GO" id="GO:0005737">
    <property type="term" value="C:cytoplasm"/>
    <property type="evidence" value="ECO:0007669"/>
    <property type="project" value="UniProtKB-SubCell"/>
</dbReference>
<dbReference type="GO" id="GO:0071555">
    <property type="term" value="P:cell wall organization"/>
    <property type="evidence" value="ECO:0007669"/>
    <property type="project" value="UniProtKB-KW"/>
</dbReference>
<dbReference type="GO" id="GO:0006048">
    <property type="term" value="P:UDP-N-acetylglucosamine biosynthetic process"/>
    <property type="evidence" value="ECO:0007669"/>
    <property type="project" value="UniProtKB-UniPathway"/>
</dbReference>
<evidence type="ECO:0000256" key="9">
    <source>
        <dbReference type="ARBA" id="ARBA00022842"/>
    </source>
</evidence>
<keyword evidence="12 18" id="KW-0511">Multifunctional enzyme</keyword>
<organism evidence="22 23">
    <name type="scientific">Methylomonas koyamae</name>
    <dbReference type="NCBI Taxonomy" id="702114"/>
    <lineage>
        <taxon>Bacteria</taxon>
        <taxon>Pseudomonadati</taxon>
        <taxon>Pseudomonadota</taxon>
        <taxon>Gammaproteobacteria</taxon>
        <taxon>Methylococcales</taxon>
        <taxon>Methylococcaceae</taxon>
        <taxon>Methylomonas</taxon>
    </lineage>
</organism>
<comment type="similarity">
    <text evidence="3 18">In the N-terminal section; belongs to the N-acetylglucosamine-1-phosphate uridyltransferase family.</text>
</comment>
<proteinExistence type="inferred from homology"/>
<feature type="binding site" evidence="18">
    <location>
        <position position="379"/>
    </location>
    <ligand>
        <name>acetyl-CoA</name>
        <dbReference type="ChEBI" id="CHEBI:57288"/>
    </ligand>
</feature>
<dbReference type="EC" id="2.7.7.23" evidence="18"/>
<dbReference type="GO" id="GO:0000902">
    <property type="term" value="P:cell morphogenesis"/>
    <property type="evidence" value="ECO:0007669"/>
    <property type="project" value="UniProtKB-UniRule"/>
</dbReference>
<evidence type="ECO:0000259" key="21">
    <source>
        <dbReference type="Pfam" id="PF25087"/>
    </source>
</evidence>
<evidence type="ECO:0000256" key="6">
    <source>
        <dbReference type="ARBA" id="ARBA00022695"/>
    </source>
</evidence>
<evidence type="ECO:0000259" key="20">
    <source>
        <dbReference type="Pfam" id="PF12804"/>
    </source>
</evidence>
<dbReference type="Pfam" id="PF00132">
    <property type="entry name" value="Hexapep"/>
    <property type="match status" value="1"/>
</dbReference>
<feature type="binding site" evidence="18">
    <location>
        <position position="404"/>
    </location>
    <ligand>
        <name>acetyl-CoA</name>
        <dbReference type="ChEBI" id="CHEBI:57288"/>
    </ligand>
</feature>
<keyword evidence="14 18" id="KW-0961">Cell wall biogenesis/degradation</keyword>
<evidence type="ECO:0000313" key="23">
    <source>
        <dbReference type="Proteomes" id="UP000077628"/>
    </source>
</evidence>